<reference evidence="2 3" key="1">
    <citation type="submission" date="2014-07" db="EMBL/GenBank/DDBJ databases">
        <title>Epilithonimonas lactis LMG 22401 Genome.</title>
        <authorList>
            <person name="Pipes S.E."/>
            <person name="Stropko S.J."/>
        </authorList>
    </citation>
    <scope>NUCLEOTIDE SEQUENCE [LARGE SCALE GENOMIC DNA]</scope>
    <source>
        <strain evidence="2 3">LMG 24401</strain>
    </source>
</reference>
<evidence type="ECO:0000256" key="1">
    <source>
        <dbReference type="SAM" id="Phobius"/>
    </source>
</evidence>
<organism evidence="2 3">
    <name type="scientific">Epilithonimonas lactis</name>
    <dbReference type="NCBI Taxonomy" id="421072"/>
    <lineage>
        <taxon>Bacteria</taxon>
        <taxon>Pseudomonadati</taxon>
        <taxon>Bacteroidota</taxon>
        <taxon>Flavobacteriia</taxon>
        <taxon>Flavobacteriales</taxon>
        <taxon>Weeksellaceae</taxon>
        <taxon>Chryseobacterium group</taxon>
        <taxon>Epilithonimonas</taxon>
    </lineage>
</organism>
<evidence type="ECO:0000313" key="2">
    <source>
        <dbReference type="EMBL" id="KFC22557.1"/>
    </source>
</evidence>
<dbReference type="RefSeq" id="WP_034974506.1">
    <property type="nucleotide sequence ID" value="NZ_FOFI01000004.1"/>
</dbReference>
<keyword evidence="3" id="KW-1185">Reference proteome</keyword>
<dbReference type="PANTHER" id="PTHR37305:SF1">
    <property type="entry name" value="MEMBRANE PROTEIN"/>
    <property type="match status" value="1"/>
</dbReference>
<gene>
    <name evidence="2" type="ORF">IO89_05750</name>
</gene>
<accession>A0A085BJB2</accession>
<dbReference type="Pfam" id="PF12679">
    <property type="entry name" value="ABC2_membrane_2"/>
    <property type="match status" value="1"/>
</dbReference>
<dbReference type="eggNOG" id="COG1277">
    <property type="taxonomic scope" value="Bacteria"/>
</dbReference>
<keyword evidence="1" id="KW-0472">Membrane</keyword>
<feature type="transmembrane region" description="Helical" evidence="1">
    <location>
        <begin position="105"/>
        <end position="131"/>
    </location>
</feature>
<keyword evidence="1" id="KW-0812">Transmembrane</keyword>
<feature type="transmembrane region" description="Helical" evidence="1">
    <location>
        <begin position="176"/>
        <end position="195"/>
    </location>
</feature>
<comment type="caution">
    <text evidence="2">The sequence shown here is derived from an EMBL/GenBank/DDBJ whole genome shotgun (WGS) entry which is preliminary data.</text>
</comment>
<feature type="transmembrane region" description="Helical" evidence="1">
    <location>
        <begin position="63"/>
        <end position="84"/>
    </location>
</feature>
<protein>
    <submittedName>
        <fullName evidence="2">Membrane protein</fullName>
    </submittedName>
</protein>
<dbReference type="GO" id="GO:0140359">
    <property type="term" value="F:ABC-type transporter activity"/>
    <property type="evidence" value="ECO:0007669"/>
    <property type="project" value="InterPro"/>
</dbReference>
<name>A0A085BJB2_9FLAO</name>
<dbReference type="OrthoDB" id="1452202at2"/>
<dbReference type="Proteomes" id="UP000028623">
    <property type="component" value="Unassembled WGS sequence"/>
</dbReference>
<dbReference type="STRING" id="421072.SAMN04488097_3062"/>
<dbReference type="EMBL" id="JPLY01000002">
    <property type="protein sequence ID" value="KFC22557.1"/>
    <property type="molecule type" value="Genomic_DNA"/>
</dbReference>
<sequence>MIRLLKLEYLKNLNYRPFKIFALLYFIVLIGLLFIGLVDFDILGMKINLKEQGMYNFPGVWNFTTYIVGLLKIFLGCIIVFSICQEFSNRMFKQNLIDGLSREEFIFSKLLTILVFTGFSTLLVFIIGFILGKSYSATQESDLIFKEIYFIFNYFLKLFTFFSFLMFLSILFRKSIFVFLGFFMVWFGEGILSGIEKFTMMKNFDPNDKASMTINKTYLTDFLPLESMSKLTPNPLIRTKMAEMFGMQFKFEYPWSSVVSCLIWSVLFIAGSYWILKKKDW</sequence>
<feature type="transmembrane region" description="Helical" evidence="1">
    <location>
        <begin position="20"/>
        <end position="43"/>
    </location>
</feature>
<dbReference type="GO" id="GO:0005886">
    <property type="term" value="C:plasma membrane"/>
    <property type="evidence" value="ECO:0007669"/>
    <property type="project" value="UniProtKB-SubCell"/>
</dbReference>
<keyword evidence="1" id="KW-1133">Transmembrane helix</keyword>
<evidence type="ECO:0000313" key="3">
    <source>
        <dbReference type="Proteomes" id="UP000028623"/>
    </source>
</evidence>
<proteinExistence type="predicted"/>
<feature type="transmembrane region" description="Helical" evidence="1">
    <location>
        <begin position="151"/>
        <end position="171"/>
    </location>
</feature>
<feature type="transmembrane region" description="Helical" evidence="1">
    <location>
        <begin position="253"/>
        <end position="276"/>
    </location>
</feature>
<dbReference type="AlphaFoldDB" id="A0A085BJB2"/>
<dbReference type="PANTHER" id="PTHR37305">
    <property type="entry name" value="INTEGRAL MEMBRANE PROTEIN-RELATED"/>
    <property type="match status" value="1"/>
</dbReference>